<evidence type="ECO:0000313" key="2">
    <source>
        <dbReference type="EMBL" id="QJA89161.1"/>
    </source>
</evidence>
<evidence type="ECO:0000256" key="1">
    <source>
        <dbReference type="SAM" id="MobiDB-lite"/>
    </source>
</evidence>
<sequence>MNRPEFDTWLDRYCTLFPETSAWISRIPDNTRGPMLDAWAELMAEVEYRDAAAATDRMFSGDDPQYPPLGILFGDREKTPSHVRRLALMSRNSRLARESEDNEKRRTAGDRRLYGTSRYKHSMGELFRFLMGRLAEGIERQQAVREMREMADKLPETGERGYRPTDGYGELFK</sequence>
<protein>
    <submittedName>
        <fullName evidence="2">Uncharacterized protein</fullName>
    </submittedName>
</protein>
<accession>A0A6M3L6L2</accession>
<name>A0A6M3L6L2_9ZZZZ</name>
<feature type="region of interest" description="Disordered" evidence="1">
    <location>
        <begin position="93"/>
        <end position="112"/>
    </location>
</feature>
<organism evidence="2">
    <name type="scientific">viral metagenome</name>
    <dbReference type="NCBI Taxonomy" id="1070528"/>
    <lineage>
        <taxon>unclassified sequences</taxon>
        <taxon>metagenomes</taxon>
        <taxon>organismal metagenomes</taxon>
    </lineage>
</organism>
<dbReference type="EMBL" id="MT142827">
    <property type="protein sequence ID" value="QJA89161.1"/>
    <property type="molecule type" value="Genomic_DNA"/>
</dbReference>
<proteinExistence type="predicted"/>
<dbReference type="AlphaFoldDB" id="A0A6M3L6L2"/>
<feature type="compositionally biased region" description="Basic and acidic residues" evidence="1">
    <location>
        <begin position="95"/>
        <end position="112"/>
    </location>
</feature>
<gene>
    <name evidence="2" type="ORF">MM415B02597_0002</name>
</gene>
<reference evidence="2" key="1">
    <citation type="submission" date="2020-03" db="EMBL/GenBank/DDBJ databases">
        <title>The deep terrestrial virosphere.</title>
        <authorList>
            <person name="Holmfeldt K."/>
            <person name="Nilsson E."/>
            <person name="Simone D."/>
            <person name="Lopez-Fernandez M."/>
            <person name="Wu X."/>
            <person name="de Brujin I."/>
            <person name="Lundin D."/>
            <person name="Andersson A."/>
            <person name="Bertilsson S."/>
            <person name="Dopson M."/>
        </authorList>
    </citation>
    <scope>NUCLEOTIDE SEQUENCE</scope>
    <source>
        <strain evidence="2">MM415B02597</strain>
    </source>
</reference>